<evidence type="ECO:0000313" key="4">
    <source>
        <dbReference type="Proteomes" id="UP001176517"/>
    </source>
</evidence>
<dbReference type="Proteomes" id="UP001176517">
    <property type="component" value="Unassembled WGS sequence"/>
</dbReference>
<feature type="transmembrane region" description="Helical" evidence="2">
    <location>
        <begin position="6"/>
        <end position="25"/>
    </location>
</feature>
<keyword evidence="4" id="KW-1185">Reference proteome</keyword>
<evidence type="ECO:0000313" key="3">
    <source>
        <dbReference type="EMBL" id="KAK0544729.1"/>
    </source>
</evidence>
<reference evidence="3" key="1">
    <citation type="journal article" date="2023" name="PhytoFront">
        <title>Draft Genome Resources of Seven Strains of Tilletia horrida, Causal Agent of Kernel Smut of Rice.</title>
        <authorList>
            <person name="Khanal S."/>
            <person name="Antony Babu S."/>
            <person name="Zhou X.G."/>
        </authorList>
    </citation>
    <scope>NUCLEOTIDE SEQUENCE</scope>
    <source>
        <strain evidence="3">TX6</strain>
    </source>
</reference>
<accession>A0AAN6JPR9</accession>
<sequence length="516" mass="57620">MEPSPLSQIAIPVFWMVLSLALPIISRHDINVWKALIRYDDQAPDLSPVSAYVRSEDEGKATTKKSRFFSRGHKGLREYIVIFSGALLAIFVLERLVGAMDFSNPKAPQILLVVLGCVMRGTPLFQYPTPAKRTIYVRRHRYQPGISHHVSDALFRAQQGTQKQTSWLSAAIQVPVEIAWTAILGIVVFKTGLLLSLIVGIRHYFYAKHQGSMRCGIPLIEHLVLLAFAYGCAVMLYSLLIWCAKPLIVAGASKLDPAVGMPDHIAAVGNLVIRLLFSLGPIYHVAKAACQYDLARQRNGSAGQVFAIETDNLPMHQAEMEKAVDDKAVLRSVLDINGKRPEPVEDSPGVDARVPVTTSPSKIPFWFRYSVRSSESVQLPIFDCAVDTLRVLAGLALLYVLVCIHRSSQPHWLAQMQLGPLFSRALFEGGPRDSETALVHLFQVFHSFIFLILSIVVSTCIYKRHDMEGVRRFWFGEGEKEEWLEGPLLDLLGPDPWRPLAPKEDSRQTPRSPVEN</sequence>
<feature type="region of interest" description="Disordered" evidence="1">
    <location>
        <begin position="491"/>
        <end position="516"/>
    </location>
</feature>
<dbReference type="EMBL" id="JAPDMZ010000266">
    <property type="protein sequence ID" value="KAK0544729.1"/>
    <property type="molecule type" value="Genomic_DNA"/>
</dbReference>
<comment type="caution">
    <text evidence="3">The sequence shown here is derived from an EMBL/GenBank/DDBJ whole genome shotgun (WGS) entry which is preliminary data.</text>
</comment>
<feature type="compositionally biased region" description="Low complexity" evidence="1">
    <location>
        <begin position="491"/>
        <end position="500"/>
    </location>
</feature>
<name>A0AAN6JPR9_9BASI</name>
<evidence type="ECO:0000256" key="2">
    <source>
        <dbReference type="SAM" id="Phobius"/>
    </source>
</evidence>
<proteinExistence type="predicted"/>
<keyword evidence="2" id="KW-0472">Membrane</keyword>
<dbReference type="AlphaFoldDB" id="A0AAN6JPR9"/>
<keyword evidence="2" id="KW-0812">Transmembrane</keyword>
<protein>
    <submittedName>
        <fullName evidence="3">Uncharacterized protein</fullName>
    </submittedName>
</protein>
<feature type="transmembrane region" description="Helical" evidence="2">
    <location>
        <begin position="264"/>
        <end position="286"/>
    </location>
</feature>
<gene>
    <name evidence="3" type="ORF">OC846_005954</name>
</gene>
<feature type="transmembrane region" description="Helical" evidence="2">
    <location>
        <begin position="441"/>
        <end position="462"/>
    </location>
</feature>
<feature type="transmembrane region" description="Helical" evidence="2">
    <location>
        <begin position="76"/>
        <end position="93"/>
    </location>
</feature>
<keyword evidence="2" id="KW-1133">Transmembrane helix</keyword>
<feature type="transmembrane region" description="Helical" evidence="2">
    <location>
        <begin position="222"/>
        <end position="244"/>
    </location>
</feature>
<organism evidence="3 4">
    <name type="scientific">Tilletia horrida</name>
    <dbReference type="NCBI Taxonomy" id="155126"/>
    <lineage>
        <taxon>Eukaryota</taxon>
        <taxon>Fungi</taxon>
        <taxon>Dikarya</taxon>
        <taxon>Basidiomycota</taxon>
        <taxon>Ustilaginomycotina</taxon>
        <taxon>Exobasidiomycetes</taxon>
        <taxon>Tilletiales</taxon>
        <taxon>Tilletiaceae</taxon>
        <taxon>Tilletia</taxon>
    </lineage>
</organism>
<feature type="transmembrane region" description="Helical" evidence="2">
    <location>
        <begin position="389"/>
        <end position="408"/>
    </location>
</feature>
<evidence type="ECO:0000256" key="1">
    <source>
        <dbReference type="SAM" id="MobiDB-lite"/>
    </source>
</evidence>
<feature type="transmembrane region" description="Helical" evidence="2">
    <location>
        <begin position="178"/>
        <end position="201"/>
    </location>
</feature>